<sequence>MLSYSKSSLVVSKLVLALFLFSSSFLLNEASAAFRAVLNQTRNYLSNALENPQEPKERSDEWRQNEWNKWEDKIEEEWAEFDENLEAEKDELIKMNEKEWGPWFESIQKKWTHFGKNIDDTYKSEVLKGSLYWDEASWRTWIKTEGRAFIHRDLAKWFASKESYLYRWVSNQWTEWRSEKIQEWFNSKWKREENDYWEKWEKKFKPSQNSSKMVNSKDYEKWFKWKERTQLELNQWHEWAEFKDYIYTNSSWAKWKQWKNAKRTLFYDWVDSYVYKWIRENQWTVLVDEIKELAPRKS</sequence>
<dbReference type="Proteomes" id="UP000196402">
    <property type="component" value="Chromosome 7"/>
</dbReference>
<dbReference type="Pfam" id="PF12319">
    <property type="entry name" value="TryThrA_C"/>
    <property type="match status" value="1"/>
</dbReference>
<evidence type="ECO:0000313" key="7">
    <source>
        <dbReference type="Proteomes" id="UP000305196"/>
    </source>
</evidence>
<evidence type="ECO:0000313" key="5">
    <source>
        <dbReference type="EMBL" id="SCO71779.1"/>
    </source>
</evidence>
<keyword evidence="1" id="KW-0732">Signal</keyword>
<dbReference type="AlphaFoldDB" id="A0A1G4GUT1"/>
<evidence type="ECO:0000259" key="2">
    <source>
        <dbReference type="Pfam" id="PF12319"/>
    </source>
</evidence>
<evidence type="ECO:0000256" key="1">
    <source>
        <dbReference type="SAM" id="SignalP"/>
    </source>
</evidence>
<dbReference type="OrthoDB" id="380606at2759"/>
<protein>
    <submittedName>
        <fullName evidence="3">(malaria parasite P. vivax) hypothetical protein</fullName>
    </submittedName>
    <submittedName>
        <fullName evidence="4">Tryptophan-rich antigen</fullName>
    </submittedName>
</protein>
<accession>A0A1G4GUT1</accession>
<dbReference type="VEuPathDB" id="PlasmoDB:PVW1_070007400"/>
<evidence type="ECO:0000313" key="4">
    <source>
        <dbReference type="EMBL" id="SCO66345.1"/>
    </source>
</evidence>
<feature type="domain" description="Tryptophan/threonine-rich plasmodium antigen C-terminal" evidence="2">
    <location>
        <begin position="66"/>
        <end position="285"/>
    </location>
</feature>
<dbReference type="VEuPathDB" id="PlasmoDB:PVPAM_070007800"/>
<organism evidence="4 6">
    <name type="scientific">Plasmodium vivax</name>
    <name type="common">malaria parasite P. vivax</name>
    <dbReference type="NCBI Taxonomy" id="5855"/>
    <lineage>
        <taxon>Eukaryota</taxon>
        <taxon>Sar</taxon>
        <taxon>Alveolata</taxon>
        <taxon>Apicomplexa</taxon>
        <taxon>Aconoidasida</taxon>
        <taxon>Haemosporida</taxon>
        <taxon>Plasmodiidae</taxon>
        <taxon>Plasmodium</taxon>
        <taxon>Plasmodium (Plasmodium)</taxon>
    </lineage>
</organism>
<dbReference type="EMBL" id="LT615245">
    <property type="protein sequence ID" value="SCO66345.1"/>
    <property type="molecule type" value="Genomic_DNA"/>
</dbReference>
<dbReference type="VEuPathDB" id="PlasmoDB:PVX_109280"/>
<dbReference type="InterPro" id="IPR022089">
    <property type="entry name" value="Plasmodium-antigen_C"/>
</dbReference>
<dbReference type="Proteomes" id="UP000779233">
    <property type="component" value="Unassembled WGS sequence"/>
</dbReference>
<dbReference type="VEuPathDB" id="PlasmoDB:PVP01_0700900"/>
<proteinExistence type="predicted"/>
<dbReference type="EMBL" id="CAJZCX010000011">
    <property type="protein sequence ID" value="CAG9480268.1"/>
    <property type="molecule type" value="Genomic_DNA"/>
</dbReference>
<evidence type="ECO:0000313" key="6">
    <source>
        <dbReference type="Proteomes" id="UP000196402"/>
    </source>
</evidence>
<feature type="chain" id="PRO_5010949281" evidence="1">
    <location>
        <begin position="33"/>
        <end position="298"/>
    </location>
</feature>
<feature type="signal peptide" evidence="1">
    <location>
        <begin position="1"/>
        <end position="32"/>
    </location>
</feature>
<reference evidence="6 7" key="1">
    <citation type="submission" date="2016-07" db="EMBL/GenBank/DDBJ databases">
        <authorList>
            <consortium name="Pathogen Informatics"/>
        </authorList>
    </citation>
    <scope>NUCLEOTIDE SEQUENCE [LARGE SCALE GENOMIC DNA]</scope>
    <source>
        <strain evidence="3">PvW1</strain>
    </source>
</reference>
<name>A0A1G4GUT1_PLAVI</name>
<dbReference type="EMBL" id="LT615262">
    <property type="protein sequence ID" value="SCO71779.1"/>
    <property type="molecule type" value="Genomic_DNA"/>
</dbReference>
<gene>
    <name evidence="5" type="ORF">PVC01_070005700</name>
    <name evidence="4" type="ORF">PVT01_070005900</name>
    <name evidence="3" type="ORF">PVW1_070007400</name>
</gene>
<evidence type="ECO:0000313" key="3">
    <source>
        <dbReference type="EMBL" id="CAG9480268.1"/>
    </source>
</evidence>
<dbReference type="Proteomes" id="UP000305196">
    <property type="component" value="Chromosome 7"/>
</dbReference>